<organism evidence="2 3">
    <name type="scientific">Hyaloscypha variabilis (strain UAMH 11265 / GT02V1 / F)</name>
    <name type="common">Meliniomyces variabilis</name>
    <dbReference type="NCBI Taxonomy" id="1149755"/>
    <lineage>
        <taxon>Eukaryota</taxon>
        <taxon>Fungi</taxon>
        <taxon>Dikarya</taxon>
        <taxon>Ascomycota</taxon>
        <taxon>Pezizomycotina</taxon>
        <taxon>Leotiomycetes</taxon>
        <taxon>Helotiales</taxon>
        <taxon>Hyaloscyphaceae</taxon>
        <taxon>Hyaloscypha</taxon>
        <taxon>Hyaloscypha variabilis</taxon>
    </lineage>
</organism>
<protein>
    <recommendedName>
        <fullName evidence="1">BTB domain-containing protein</fullName>
    </recommendedName>
</protein>
<gene>
    <name evidence="2" type="ORF">L207DRAFT_522265</name>
</gene>
<dbReference type="CDD" id="cd18186">
    <property type="entry name" value="BTB_POZ_ZBTB_KLHL-like"/>
    <property type="match status" value="1"/>
</dbReference>
<evidence type="ECO:0000313" key="3">
    <source>
        <dbReference type="Proteomes" id="UP000235786"/>
    </source>
</evidence>
<dbReference type="Pfam" id="PF00651">
    <property type="entry name" value="BTB"/>
    <property type="match status" value="1"/>
</dbReference>
<evidence type="ECO:0000313" key="2">
    <source>
        <dbReference type="EMBL" id="PMD48952.1"/>
    </source>
</evidence>
<dbReference type="SUPFAM" id="SSF54695">
    <property type="entry name" value="POZ domain"/>
    <property type="match status" value="1"/>
</dbReference>
<dbReference type="EMBL" id="KZ613937">
    <property type="protein sequence ID" value="PMD48952.1"/>
    <property type="molecule type" value="Genomic_DNA"/>
</dbReference>
<feature type="domain" description="BTB" evidence="1">
    <location>
        <begin position="61"/>
        <end position="130"/>
    </location>
</feature>
<dbReference type="AlphaFoldDB" id="A0A2J6SDX5"/>
<proteinExistence type="predicted"/>
<dbReference type="InterPro" id="IPR000210">
    <property type="entry name" value="BTB/POZ_dom"/>
</dbReference>
<dbReference type="InterPro" id="IPR011333">
    <property type="entry name" value="SKP1/BTB/POZ_sf"/>
</dbReference>
<dbReference type="PANTHER" id="PTHR47843:SF2">
    <property type="entry name" value="BTB DOMAIN-CONTAINING PROTEIN"/>
    <property type="match status" value="1"/>
</dbReference>
<sequence length="256" mass="28255">MSSAAPAPVCETKSNAPNLCVPQPFVTICIAAGENKAKDEATKPLLLEVDSEENSDIIDNRLAALAITDTKAPKFSIHKNIICHYSPYFSAAFNGNFIEGQTQTMTLDVDEKAFGVLVNWLYNQVVTSEVGARPLLVTLAKVWMMAEEFLMPGLQDQVMDEMFKTCKGPGCIEGFGEFTQLADTHGNGDNSLVDLGVWTLTWCCKEFADHHIDKIPRAIVIKAFQHFKQAHQPAHDKAGKATRKATDFYVSKDNKE</sequence>
<name>A0A2J6SDX5_HYAVF</name>
<evidence type="ECO:0000259" key="1">
    <source>
        <dbReference type="PROSITE" id="PS50097"/>
    </source>
</evidence>
<dbReference type="PROSITE" id="PS50097">
    <property type="entry name" value="BTB"/>
    <property type="match status" value="1"/>
</dbReference>
<keyword evidence="3" id="KW-1185">Reference proteome</keyword>
<dbReference type="PANTHER" id="PTHR47843">
    <property type="entry name" value="BTB DOMAIN-CONTAINING PROTEIN-RELATED"/>
    <property type="match status" value="1"/>
</dbReference>
<dbReference type="Gene3D" id="3.30.710.10">
    <property type="entry name" value="Potassium Channel Kv1.1, Chain A"/>
    <property type="match status" value="1"/>
</dbReference>
<accession>A0A2J6SDX5</accession>
<dbReference type="OrthoDB" id="194443at2759"/>
<reference evidence="2 3" key="1">
    <citation type="submission" date="2016-04" db="EMBL/GenBank/DDBJ databases">
        <title>A degradative enzymes factory behind the ericoid mycorrhizal symbiosis.</title>
        <authorList>
            <consortium name="DOE Joint Genome Institute"/>
            <person name="Martino E."/>
            <person name="Morin E."/>
            <person name="Grelet G."/>
            <person name="Kuo A."/>
            <person name="Kohler A."/>
            <person name="Daghino S."/>
            <person name="Barry K."/>
            <person name="Choi C."/>
            <person name="Cichocki N."/>
            <person name="Clum A."/>
            <person name="Copeland A."/>
            <person name="Hainaut M."/>
            <person name="Haridas S."/>
            <person name="Labutti K."/>
            <person name="Lindquist E."/>
            <person name="Lipzen A."/>
            <person name="Khouja H.-R."/>
            <person name="Murat C."/>
            <person name="Ohm R."/>
            <person name="Olson A."/>
            <person name="Spatafora J."/>
            <person name="Veneault-Fourrey C."/>
            <person name="Henrissat B."/>
            <person name="Grigoriev I."/>
            <person name="Martin F."/>
            <person name="Perotto S."/>
        </authorList>
    </citation>
    <scope>NUCLEOTIDE SEQUENCE [LARGE SCALE GENOMIC DNA]</scope>
    <source>
        <strain evidence="2 3">F</strain>
    </source>
</reference>
<dbReference type="Proteomes" id="UP000235786">
    <property type="component" value="Unassembled WGS sequence"/>
</dbReference>